<protein>
    <submittedName>
        <fullName evidence="1">Uncharacterized protein</fullName>
    </submittedName>
</protein>
<dbReference type="RefSeq" id="WP_101276734.1">
    <property type="nucleotide sequence ID" value="NZ_CP031742.1"/>
</dbReference>
<evidence type="ECO:0000313" key="2">
    <source>
        <dbReference type="Proteomes" id="UP000259636"/>
    </source>
</evidence>
<name>A0A385DGD3_9ACTN</name>
<evidence type="ECO:0000313" key="1">
    <source>
        <dbReference type="EMBL" id="AXQ56737.1"/>
    </source>
</evidence>
<dbReference type="KEGG" id="sky:D0C37_20475"/>
<reference evidence="1 2" key="1">
    <citation type="submission" date="2018-08" db="EMBL/GenBank/DDBJ databases">
        <authorList>
            <person name="Ferrada E.E."/>
            <person name="Latorre B.A."/>
        </authorList>
    </citation>
    <scope>NUCLEOTIDE SEQUENCE [LARGE SCALE GENOMIC DNA]</scope>
    <source>
        <strain evidence="1 2">VK-A60T</strain>
    </source>
</reference>
<organism evidence="1 2">
    <name type="scientific">Streptomyces koyangensis</name>
    <dbReference type="NCBI Taxonomy" id="188770"/>
    <lineage>
        <taxon>Bacteria</taxon>
        <taxon>Bacillati</taxon>
        <taxon>Actinomycetota</taxon>
        <taxon>Actinomycetes</taxon>
        <taxon>Kitasatosporales</taxon>
        <taxon>Streptomycetaceae</taxon>
        <taxon>Streptomyces</taxon>
        <taxon>Streptomyces aurantiacus group</taxon>
    </lineage>
</organism>
<dbReference type="EMBL" id="CP031742">
    <property type="protein sequence ID" value="AXQ56737.1"/>
    <property type="molecule type" value="Genomic_DNA"/>
</dbReference>
<dbReference type="Proteomes" id="UP000259636">
    <property type="component" value="Chromosome"/>
</dbReference>
<accession>A0A385DGD3</accession>
<dbReference type="GeneID" id="300116529"/>
<sequence>MGHATSAGTVGGAYGAGGVVWFAVERAGAGPAVRRGPLAAWRRWRGEAQARRDRALLARSAVVAELARELPDEDFGEYLEDAVALYRDGSKPHAEEAEYFDLVEDALDRVG</sequence>
<dbReference type="AlphaFoldDB" id="A0A385DGD3"/>
<gene>
    <name evidence="1" type="ORF">D0C37_20475</name>
</gene>
<proteinExistence type="predicted"/>